<dbReference type="Pfam" id="PF10738">
    <property type="entry name" value="Lpp-LpqN"/>
    <property type="match status" value="1"/>
</dbReference>
<dbReference type="EMBL" id="AP022561">
    <property type="protein sequence ID" value="BBX06235.1"/>
    <property type="molecule type" value="Genomic_DNA"/>
</dbReference>
<evidence type="ECO:0000256" key="2">
    <source>
        <dbReference type="SAM" id="SignalP"/>
    </source>
</evidence>
<feature type="signal peptide" evidence="2">
    <location>
        <begin position="1"/>
        <end position="18"/>
    </location>
</feature>
<evidence type="ECO:0000256" key="1">
    <source>
        <dbReference type="ARBA" id="ARBA00022729"/>
    </source>
</evidence>
<reference evidence="3 4" key="1">
    <citation type="journal article" date="2019" name="Emerg. Microbes Infect.">
        <title>Comprehensive subspecies identification of 175 nontuberculous mycobacteria species based on 7547 genomic profiles.</title>
        <authorList>
            <person name="Matsumoto Y."/>
            <person name="Kinjo T."/>
            <person name="Motooka D."/>
            <person name="Nabeya D."/>
            <person name="Jung N."/>
            <person name="Uechi K."/>
            <person name="Horii T."/>
            <person name="Iida T."/>
            <person name="Fujita J."/>
            <person name="Nakamura S."/>
        </authorList>
    </citation>
    <scope>NUCLEOTIDE SEQUENCE [LARGE SCALE GENOMIC DNA]</scope>
    <source>
        <strain evidence="3 4">JCM 6376</strain>
    </source>
</reference>
<keyword evidence="1 2" id="KW-0732">Signal</keyword>
<evidence type="ECO:0000313" key="4">
    <source>
        <dbReference type="Proteomes" id="UP000467327"/>
    </source>
</evidence>
<keyword evidence="4" id="KW-1185">Reference proteome</keyword>
<organism evidence="3 4">
    <name type="scientific">Mycolicibacterium aichiense</name>
    <dbReference type="NCBI Taxonomy" id="1799"/>
    <lineage>
        <taxon>Bacteria</taxon>
        <taxon>Bacillati</taxon>
        <taxon>Actinomycetota</taxon>
        <taxon>Actinomycetes</taxon>
        <taxon>Mycobacteriales</taxon>
        <taxon>Mycobacteriaceae</taxon>
        <taxon>Mycolicibacterium</taxon>
    </lineage>
</organism>
<evidence type="ECO:0000313" key="3">
    <source>
        <dbReference type="EMBL" id="BBX06235.1"/>
    </source>
</evidence>
<keyword evidence="3" id="KW-0449">Lipoprotein</keyword>
<name>A0AAD1HIX6_9MYCO</name>
<dbReference type="KEGG" id="maic:MAIC_10380"/>
<dbReference type="AlphaFoldDB" id="A0AAD1HIX6"/>
<dbReference type="Gene3D" id="3.40.1000.10">
    <property type="entry name" value="Mog1/PsbP, alpha/beta/alpha sandwich"/>
    <property type="match status" value="1"/>
</dbReference>
<sequence>MRAGSAVLCIALATTVAACGSTPPDYSSIWSTPATTTTAAPTTSGKPQPIAEYLYGVGVIGEQIPLDKLTDITVTLPRPKGWTKYDNSNFSPGTEVIAKNNTYPTAMVIVFKLTGNFDVGEALKHASADAEMSQNFTKLNASSADFKGFPSSMIEGSYDLNGKRLHSYNRVVIPVTPAPAFQRYLVQLTVTTLADQAAAASTDVEAIIAGFNVALKKQP</sequence>
<protein>
    <submittedName>
        <fullName evidence="3">Lipoprotein LpqT</fullName>
    </submittedName>
</protein>
<dbReference type="Proteomes" id="UP000467327">
    <property type="component" value="Chromosome"/>
</dbReference>
<accession>A0AAD1HIX6</accession>
<dbReference type="RefSeq" id="WP_115316944.1">
    <property type="nucleotide sequence ID" value="NZ_AP022561.1"/>
</dbReference>
<feature type="chain" id="PRO_5042080067" evidence="2">
    <location>
        <begin position="19"/>
        <end position="219"/>
    </location>
</feature>
<dbReference type="PROSITE" id="PS51257">
    <property type="entry name" value="PROKAR_LIPOPROTEIN"/>
    <property type="match status" value="1"/>
</dbReference>
<gene>
    <name evidence="3" type="primary">lpqT</name>
    <name evidence="3" type="ORF">MAIC_10380</name>
</gene>
<proteinExistence type="predicted"/>
<dbReference type="InterPro" id="IPR019674">
    <property type="entry name" value="Lipoprotein_LpqN/LpqT-like"/>
</dbReference>